<proteinExistence type="predicted"/>
<keyword evidence="4" id="KW-1185">Reference proteome</keyword>
<reference evidence="3" key="1">
    <citation type="journal article" date="2022" name="Front. Genet.">
        <title>Chromosome-Scale Assembly of the Dendrobium nobile Genome Provides Insights Into the Molecular Mechanism of the Biosynthesis of the Medicinal Active Ingredient of Dendrobium.</title>
        <authorList>
            <person name="Xu Q."/>
            <person name="Niu S.-C."/>
            <person name="Li K.-L."/>
            <person name="Zheng P.-J."/>
            <person name="Zhang X.-J."/>
            <person name="Jia Y."/>
            <person name="Liu Y."/>
            <person name="Niu Y.-X."/>
            <person name="Yu L.-H."/>
            <person name="Chen D.-F."/>
            <person name="Zhang G.-Q."/>
        </authorList>
    </citation>
    <scope>NUCLEOTIDE SEQUENCE</scope>
    <source>
        <tissue evidence="3">Leaf</tissue>
    </source>
</reference>
<dbReference type="PANTHER" id="PTHR47481:SF28">
    <property type="entry name" value="RETROTRANSPOSON COPIA-LIKE N-TERMINAL DOMAIN-CONTAINING PROTEIN"/>
    <property type="match status" value="1"/>
</dbReference>
<organism evidence="3 4">
    <name type="scientific">Dendrobium nobile</name>
    <name type="common">Orchid</name>
    <dbReference type="NCBI Taxonomy" id="94219"/>
    <lineage>
        <taxon>Eukaryota</taxon>
        <taxon>Viridiplantae</taxon>
        <taxon>Streptophyta</taxon>
        <taxon>Embryophyta</taxon>
        <taxon>Tracheophyta</taxon>
        <taxon>Spermatophyta</taxon>
        <taxon>Magnoliopsida</taxon>
        <taxon>Liliopsida</taxon>
        <taxon>Asparagales</taxon>
        <taxon>Orchidaceae</taxon>
        <taxon>Epidendroideae</taxon>
        <taxon>Malaxideae</taxon>
        <taxon>Dendrobiinae</taxon>
        <taxon>Dendrobium</taxon>
    </lineage>
</organism>
<evidence type="ECO:0000256" key="1">
    <source>
        <dbReference type="SAM" id="MobiDB-lite"/>
    </source>
</evidence>
<accession>A0A8T3A1W0</accession>
<keyword evidence="2" id="KW-1133">Transmembrane helix</keyword>
<evidence type="ECO:0000313" key="3">
    <source>
        <dbReference type="EMBL" id="KAI0488584.1"/>
    </source>
</evidence>
<keyword evidence="2" id="KW-0812">Transmembrane</keyword>
<feature type="region of interest" description="Disordered" evidence="1">
    <location>
        <begin position="54"/>
        <end position="98"/>
    </location>
</feature>
<comment type="caution">
    <text evidence="3">The sequence shown here is derived from an EMBL/GenBank/DDBJ whole genome shotgun (WGS) entry which is preliminary data.</text>
</comment>
<dbReference type="Proteomes" id="UP000829196">
    <property type="component" value="Unassembled WGS sequence"/>
</dbReference>
<sequence length="255" mass="27660">MNGLPPSYNPFKAAIRTSPLLITLDNLYSLLCSEEITVNQDIARETASVSGNTALYATSGNQSRNQYSRRATKNQNPSLGSSQNPTYSPSPNNQAPTTQARPICQICNKIGHSALNCWHHNNPKFTPTNPRSLSALLAQPNSAIHQDWLVDSGASNHLTPDLSNIQNPSSYLGQDSVSVANGSQLPVLHFGQGLLPIPDTPFLMLMVSRLRISSTAVHFFMGVFLTGCIGFVAPLALLRPLCTLIYLRNISGMED</sequence>
<dbReference type="PANTHER" id="PTHR47481">
    <property type="match status" value="1"/>
</dbReference>
<protein>
    <submittedName>
        <fullName evidence="3">Uncharacterized protein</fullName>
    </submittedName>
</protein>
<evidence type="ECO:0000256" key="2">
    <source>
        <dbReference type="SAM" id="Phobius"/>
    </source>
</evidence>
<dbReference type="OrthoDB" id="786968at2759"/>
<gene>
    <name evidence="3" type="ORF">KFK09_028422</name>
</gene>
<evidence type="ECO:0000313" key="4">
    <source>
        <dbReference type="Proteomes" id="UP000829196"/>
    </source>
</evidence>
<keyword evidence="2" id="KW-0472">Membrane</keyword>
<name>A0A8T3A1W0_DENNO</name>
<dbReference type="AlphaFoldDB" id="A0A8T3A1W0"/>
<dbReference type="EMBL" id="JAGYWB010000019">
    <property type="protein sequence ID" value="KAI0488584.1"/>
    <property type="molecule type" value="Genomic_DNA"/>
</dbReference>
<feature type="transmembrane region" description="Helical" evidence="2">
    <location>
        <begin position="216"/>
        <end position="238"/>
    </location>
</feature>